<evidence type="ECO:0000256" key="9">
    <source>
        <dbReference type="SAM" id="Phobius"/>
    </source>
</evidence>
<dbReference type="PANTHER" id="PTHR48020:SF12">
    <property type="entry name" value="PROTON MYO-INOSITOL COTRANSPORTER"/>
    <property type="match status" value="1"/>
</dbReference>
<dbReference type="PRINTS" id="PR00171">
    <property type="entry name" value="SUGRTRNSPORT"/>
</dbReference>
<dbReference type="GO" id="GO:0022857">
    <property type="term" value="F:transmembrane transporter activity"/>
    <property type="evidence" value="ECO:0007669"/>
    <property type="project" value="InterPro"/>
</dbReference>
<evidence type="ECO:0000256" key="7">
    <source>
        <dbReference type="RuleBase" id="RU003346"/>
    </source>
</evidence>
<feature type="transmembrane region" description="Helical" evidence="9">
    <location>
        <begin position="256"/>
        <end position="278"/>
    </location>
</feature>
<keyword evidence="4 9" id="KW-0812">Transmembrane</keyword>
<comment type="similarity">
    <text evidence="2 7">Belongs to the major facilitator superfamily. Sugar transporter (TC 2.A.1.1) family.</text>
</comment>
<keyword evidence="6 9" id="KW-0472">Membrane</keyword>
<dbReference type="AlphaFoldDB" id="A0A6C1C2J1"/>
<sequence length="499" mass="52364">MAPPTRPSTAPTPPAPSLRTGRMIALTGAVVGVVYGYDTGSISGALVFLSEDFGLSAGQAGFVNSILVLGNILGALIAGRLTDALGRKPTMVLVAAAYAVFSALSALSPTVLVLDVVRFLLGVTIGISIVAAPLFIAESTPARLRGAAVAGYQVACVAGITLTYFVNWGLSGGGHWRIMLGLAAIPSALVVVPLLRLPDSPRWYLLKGRTEDARRVMASTDPDVDPDAESAAIQRELRAERTGRGGSLGQMVRRPFLRATVFVLGMGFFCQITGINAVTYYSPQIFETLGFHGNGQNFLLPAVVELISLLATVAALFVVDRLGRRVVLLSGIGTMLVMLVVLTVLFGTRTLSGAGIWAGFAAIALFTAAFNFGFGSLIWVYASEAFPARLRSLGASVMLTANLVANFMVAQFFPSVLEGLGATWAFGGFAALVLVALVFMVRMAPETRGRQLEEIRAYWMNGGRWPDTLPDGTTEGGLAPGTGTALGPGVATSREHPPT</sequence>
<feature type="transmembrane region" description="Helical" evidence="9">
    <location>
        <begin position="176"/>
        <end position="197"/>
    </location>
</feature>
<keyword evidence="5 9" id="KW-1133">Transmembrane helix</keyword>
<feature type="transmembrane region" description="Helical" evidence="9">
    <location>
        <begin position="57"/>
        <end position="79"/>
    </location>
</feature>
<feature type="transmembrane region" description="Helical" evidence="9">
    <location>
        <begin position="119"/>
        <end position="137"/>
    </location>
</feature>
<feature type="transmembrane region" description="Helical" evidence="9">
    <location>
        <begin position="20"/>
        <end position="37"/>
    </location>
</feature>
<dbReference type="InterPro" id="IPR050814">
    <property type="entry name" value="Myo-inositol_Transporter"/>
</dbReference>
<feature type="transmembrane region" description="Helical" evidence="9">
    <location>
        <begin position="91"/>
        <end position="113"/>
    </location>
</feature>
<feature type="transmembrane region" description="Helical" evidence="9">
    <location>
        <begin position="393"/>
        <end position="413"/>
    </location>
</feature>
<feature type="transmembrane region" description="Helical" evidence="9">
    <location>
        <begin position="419"/>
        <end position="441"/>
    </location>
</feature>
<dbReference type="SUPFAM" id="SSF103473">
    <property type="entry name" value="MFS general substrate transporter"/>
    <property type="match status" value="1"/>
</dbReference>
<dbReference type="GeneID" id="75184446"/>
<evidence type="ECO:0000256" key="3">
    <source>
        <dbReference type="ARBA" id="ARBA00022448"/>
    </source>
</evidence>
<dbReference type="Pfam" id="PF00083">
    <property type="entry name" value="Sugar_tr"/>
    <property type="match status" value="1"/>
</dbReference>
<evidence type="ECO:0000313" key="10">
    <source>
        <dbReference type="EMBL" id="TGG89764.1"/>
    </source>
</evidence>
<dbReference type="NCBIfam" id="TIGR00879">
    <property type="entry name" value="SP"/>
    <property type="match status" value="1"/>
</dbReference>
<evidence type="ECO:0000256" key="5">
    <source>
        <dbReference type="ARBA" id="ARBA00022989"/>
    </source>
</evidence>
<feature type="transmembrane region" description="Helical" evidence="9">
    <location>
        <begin position="326"/>
        <end position="348"/>
    </location>
</feature>
<dbReference type="InterPro" id="IPR005828">
    <property type="entry name" value="MFS_sugar_transport-like"/>
</dbReference>
<evidence type="ECO:0000256" key="6">
    <source>
        <dbReference type="ARBA" id="ARBA00023136"/>
    </source>
</evidence>
<feature type="transmembrane region" description="Helical" evidence="9">
    <location>
        <begin position="298"/>
        <end position="319"/>
    </location>
</feature>
<feature type="region of interest" description="Disordered" evidence="8">
    <location>
        <begin position="469"/>
        <end position="499"/>
    </location>
</feature>
<keyword evidence="3 7" id="KW-0813">Transport</keyword>
<evidence type="ECO:0000313" key="11">
    <source>
        <dbReference type="Proteomes" id="UP000298111"/>
    </source>
</evidence>
<dbReference type="InterPro" id="IPR020846">
    <property type="entry name" value="MFS_dom"/>
</dbReference>
<comment type="subcellular location">
    <subcellularLocation>
        <location evidence="1">Cell membrane</location>
        <topology evidence="1">Multi-pass membrane protein</topology>
    </subcellularLocation>
</comment>
<dbReference type="PROSITE" id="PS50850">
    <property type="entry name" value="MFS"/>
    <property type="match status" value="1"/>
</dbReference>
<dbReference type="GO" id="GO:0005886">
    <property type="term" value="C:plasma membrane"/>
    <property type="evidence" value="ECO:0007669"/>
    <property type="project" value="UniProtKB-SubCell"/>
</dbReference>
<dbReference type="PANTHER" id="PTHR48020">
    <property type="entry name" value="PROTON MYO-INOSITOL COTRANSPORTER"/>
    <property type="match status" value="1"/>
</dbReference>
<dbReference type="InterPro" id="IPR036259">
    <property type="entry name" value="MFS_trans_sf"/>
</dbReference>
<gene>
    <name evidence="10" type="ORF">D8771_02480</name>
</gene>
<accession>A0A6C1C2J1</accession>
<dbReference type="InterPro" id="IPR005829">
    <property type="entry name" value="Sugar_transporter_CS"/>
</dbReference>
<feature type="compositionally biased region" description="Gly residues" evidence="8">
    <location>
        <begin position="474"/>
        <end position="486"/>
    </location>
</feature>
<feature type="transmembrane region" description="Helical" evidence="9">
    <location>
        <begin position="149"/>
        <end position="170"/>
    </location>
</feature>
<dbReference type="Proteomes" id="UP000298111">
    <property type="component" value="Unassembled WGS sequence"/>
</dbReference>
<dbReference type="RefSeq" id="WP_016468216.1">
    <property type="nucleotide sequence ID" value="NZ_BNEJ01000017.1"/>
</dbReference>
<evidence type="ECO:0000256" key="2">
    <source>
        <dbReference type="ARBA" id="ARBA00010992"/>
    </source>
</evidence>
<reference evidence="10 11" key="1">
    <citation type="submission" date="2018-10" db="EMBL/GenBank/DDBJ databases">
        <title>Isolation of pseudouridimycin from Streptomyces albus DSM 40763.</title>
        <authorList>
            <person name="Rosenqvist P."/>
            <person name="Metsae-Ketelae M."/>
            <person name="Virta P."/>
        </authorList>
    </citation>
    <scope>NUCLEOTIDE SEQUENCE [LARGE SCALE GENOMIC DNA]</scope>
    <source>
        <strain evidence="10 11">DSM 40763</strain>
    </source>
</reference>
<dbReference type="InterPro" id="IPR003663">
    <property type="entry name" value="Sugar/inositol_transpt"/>
</dbReference>
<evidence type="ECO:0000256" key="1">
    <source>
        <dbReference type="ARBA" id="ARBA00004651"/>
    </source>
</evidence>
<feature type="transmembrane region" description="Helical" evidence="9">
    <location>
        <begin position="354"/>
        <end position="381"/>
    </location>
</feature>
<evidence type="ECO:0000256" key="8">
    <source>
        <dbReference type="SAM" id="MobiDB-lite"/>
    </source>
</evidence>
<comment type="caution">
    <text evidence="10">The sequence shown here is derived from an EMBL/GenBank/DDBJ whole genome shotgun (WGS) entry which is preliminary data.</text>
</comment>
<name>A0A6C1C2J1_9ACTN</name>
<dbReference type="PROSITE" id="PS00216">
    <property type="entry name" value="SUGAR_TRANSPORT_1"/>
    <property type="match status" value="1"/>
</dbReference>
<dbReference type="Gene3D" id="1.20.1250.20">
    <property type="entry name" value="MFS general substrate transporter like domains"/>
    <property type="match status" value="1"/>
</dbReference>
<dbReference type="PROSITE" id="PS00217">
    <property type="entry name" value="SUGAR_TRANSPORT_2"/>
    <property type="match status" value="1"/>
</dbReference>
<protein>
    <submittedName>
        <fullName evidence="10">Sugar porter family MFS transporter</fullName>
    </submittedName>
</protein>
<organism evidence="10 11">
    <name type="scientific">Streptomyces albus</name>
    <dbReference type="NCBI Taxonomy" id="1888"/>
    <lineage>
        <taxon>Bacteria</taxon>
        <taxon>Bacillati</taxon>
        <taxon>Actinomycetota</taxon>
        <taxon>Actinomycetes</taxon>
        <taxon>Kitasatosporales</taxon>
        <taxon>Streptomycetaceae</taxon>
        <taxon>Streptomyces</taxon>
    </lineage>
</organism>
<proteinExistence type="inferred from homology"/>
<dbReference type="EMBL" id="RCIY01000002">
    <property type="protein sequence ID" value="TGG89764.1"/>
    <property type="molecule type" value="Genomic_DNA"/>
</dbReference>
<evidence type="ECO:0000256" key="4">
    <source>
        <dbReference type="ARBA" id="ARBA00022692"/>
    </source>
</evidence>